<proteinExistence type="predicted"/>
<dbReference type="AlphaFoldDB" id="A0A2P5CMC9"/>
<sequence length="130" mass="14999">MKLYRLGIIWPNYLFLGRPAWCPWCKEEEEETSIPVSWMCTYAVQTWLSSSIWTKLSKFHGFTFGRLCVFCWSLCGTRDKFVFENHVTTPLRILECATRVLVNYREVGEVSSPISGTLSSDKSFLLVIAS</sequence>
<dbReference type="EMBL" id="JXTC01000349">
    <property type="protein sequence ID" value="PON62210.1"/>
    <property type="molecule type" value="Genomic_DNA"/>
</dbReference>
<dbReference type="OrthoDB" id="10461611at2759"/>
<gene>
    <name evidence="1" type="ORF">TorRG33x02_279840</name>
</gene>
<evidence type="ECO:0000313" key="2">
    <source>
        <dbReference type="Proteomes" id="UP000237000"/>
    </source>
</evidence>
<accession>A0A2P5CMC9</accession>
<reference evidence="2" key="1">
    <citation type="submission" date="2016-06" db="EMBL/GenBank/DDBJ databases">
        <title>Parallel loss of symbiosis genes in relatives of nitrogen-fixing non-legume Parasponia.</title>
        <authorList>
            <person name="Van Velzen R."/>
            <person name="Holmer R."/>
            <person name="Bu F."/>
            <person name="Rutten L."/>
            <person name="Van Zeijl A."/>
            <person name="Liu W."/>
            <person name="Santuari L."/>
            <person name="Cao Q."/>
            <person name="Sharma T."/>
            <person name="Shen D."/>
            <person name="Roswanjaya Y."/>
            <person name="Wardhani T."/>
            <person name="Kalhor M.S."/>
            <person name="Jansen J."/>
            <person name="Van den Hoogen J."/>
            <person name="Gungor B."/>
            <person name="Hartog M."/>
            <person name="Hontelez J."/>
            <person name="Verver J."/>
            <person name="Yang W.-C."/>
            <person name="Schijlen E."/>
            <person name="Repin R."/>
            <person name="Schilthuizen M."/>
            <person name="Schranz E."/>
            <person name="Heidstra R."/>
            <person name="Miyata K."/>
            <person name="Fedorova E."/>
            <person name="Kohlen W."/>
            <person name="Bisseling T."/>
            <person name="Smit S."/>
            <person name="Geurts R."/>
        </authorList>
    </citation>
    <scope>NUCLEOTIDE SEQUENCE [LARGE SCALE GENOMIC DNA]</scope>
    <source>
        <strain evidence="2">cv. RG33-2</strain>
    </source>
</reference>
<organism evidence="1 2">
    <name type="scientific">Trema orientale</name>
    <name type="common">Charcoal tree</name>
    <name type="synonym">Celtis orientalis</name>
    <dbReference type="NCBI Taxonomy" id="63057"/>
    <lineage>
        <taxon>Eukaryota</taxon>
        <taxon>Viridiplantae</taxon>
        <taxon>Streptophyta</taxon>
        <taxon>Embryophyta</taxon>
        <taxon>Tracheophyta</taxon>
        <taxon>Spermatophyta</taxon>
        <taxon>Magnoliopsida</taxon>
        <taxon>eudicotyledons</taxon>
        <taxon>Gunneridae</taxon>
        <taxon>Pentapetalae</taxon>
        <taxon>rosids</taxon>
        <taxon>fabids</taxon>
        <taxon>Rosales</taxon>
        <taxon>Cannabaceae</taxon>
        <taxon>Trema</taxon>
    </lineage>
</organism>
<name>A0A2P5CMC9_TREOI</name>
<comment type="caution">
    <text evidence="1">The sequence shown here is derived from an EMBL/GenBank/DDBJ whole genome shotgun (WGS) entry which is preliminary data.</text>
</comment>
<evidence type="ECO:0000313" key="1">
    <source>
        <dbReference type="EMBL" id="PON62210.1"/>
    </source>
</evidence>
<dbReference type="Proteomes" id="UP000237000">
    <property type="component" value="Unassembled WGS sequence"/>
</dbReference>
<protein>
    <submittedName>
        <fullName evidence="1">Uncharacterized protein</fullName>
    </submittedName>
</protein>
<dbReference type="InParanoid" id="A0A2P5CMC9"/>
<keyword evidence="2" id="KW-1185">Reference proteome</keyword>